<dbReference type="InterPro" id="IPR011793">
    <property type="entry name" value="YbdK"/>
</dbReference>
<evidence type="ECO:0000313" key="6">
    <source>
        <dbReference type="EMBL" id="PKW18147.1"/>
    </source>
</evidence>
<evidence type="ECO:0000313" key="7">
    <source>
        <dbReference type="Proteomes" id="UP000233786"/>
    </source>
</evidence>
<keyword evidence="7" id="KW-1185">Reference proteome</keyword>
<comment type="caution">
    <text evidence="6">The sequence shown here is derived from an EMBL/GenBank/DDBJ whole genome shotgun (WGS) entry which is preliminary data.</text>
</comment>
<dbReference type="NCBIfam" id="TIGR02050">
    <property type="entry name" value="gshA_cyan_rel"/>
    <property type="match status" value="1"/>
</dbReference>
<dbReference type="Gene3D" id="3.30.590.20">
    <property type="match status" value="1"/>
</dbReference>
<dbReference type="OrthoDB" id="9803842at2"/>
<dbReference type="GO" id="GO:0042398">
    <property type="term" value="P:modified amino acid biosynthetic process"/>
    <property type="evidence" value="ECO:0007669"/>
    <property type="project" value="InterPro"/>
</dbReference>
<dbReference type="RefSeq" id="WP_010314064.1">
    <property type="nucleotide sequence ID" value="NZ_CP061007.1"/>
</dbReference>
<proteinExistence type="inferred from homology"/>
<dbReference type="HAMAP" id="MF_01609">
    <property type="entry name" value="Glu_cys_ligase_2"/>
    <property type="match status" value="1"/>
</dbReference>
<keyword evidence="3 5" id="KW-0067">ATP-binding</keyword>
<keyword evidence="1 5" id="KW-0436">Ligase</keyword>
<evidence type="ECO:0000256" key="1">
    <source>
        <dbReference type="ARBA" id="ARBA00022598"/>
    </source>
</evidence>
<evidence type="ECO:0000256" key="4">
    <source>
        <dbReference type="ARBA" id="ARBA00048819"/>
    </source>
</evidence>
<comment type="function">
    <text evidence="5">ATP-dependent carboxylate-amine ligase which exhibits weak glutamate--cysteine ligase activity.</text>
</comment>
<reference evidence="6" key="1">
    <citation type="submission" date="2017-12" db="EMBL/GenBank/DDBJ databases">
        <title>Sequencing the genomes of 1000 Actinobacteria strains.</title>
        <authorList>
            <person name="Klenk H.-P."/>
        </authorList>
    </citation>
    <scope>NUCLEOTIDE SEQUENCE [LARGE SCALE GENOMIC DNA]</scope>
    <source>
        <strain evidence="6">DSM 44228</strain>
    </source>
</reference>
<gene>
    <name evidence="6" type="ORF">A8926_6211</name>
</gene>
<evidence type="ECO:0000256" key="3">
    <source>
        <dbReference type="ARBA" id="ARBA00022840"/>
    </source>
</evidence>
<dbReference type="GO" id="GO:0004357">
    <property type="term" value="F:glutamate-cysteine ligase activity"/>
    <property type="evidence" value="ECO:0007669"/>
    <property type="project" value="UniProtKB-EC"/>
</dbReference>
<dbReference type="PANTHER" id="PTHR36510">
    <property type="entry name" value="GLUTAMATE--CYSTEINE LIGASE 2-RELATED"/>
    <property type="match status" value="1"/>
</dbReference>
<evidence type="ECO:0000256" key="5">
    <source>
        <dbReference type="HAMAP-Rule" id="MF_01609"/>
    </source>
</evidence>
<dbReference type="GO" id="GO:0005524">
    <property type="term" value="F:ATP binding"/>
    <property type="evidence" value="ECO:0007669"/>
    <property type="project" value="UniProtKB-KW"/>
</dbReference>
<dbReference type="STRING" id="994479.GCA_000194155_06858"/>
<name>A0A2N3Y5E6_SACSN</name>
<organism evidence="6 7">
    <name type="scientific">Saccharopolyspora spinosa</name>
    <dbReference type="NCBI Taxonomy" id="60894"/>
    <lineage>
        <taxon>Bacteria</taxon>
        <taxon>Bacillati</taxon>
        <taxon>Actinomycetota</taxon>
        <taxon>Actinomycetes</taxon>
        <taxon>Pseudonocardiales</taxon>
        <taxon>Pseudonocardiaceae</taxon>
        <taxon>Saccharopolyspora</taxon>
    </lineage>
</organism>
<comment type="similarity">
    <text evidence="5">Belongs to the glutamate--cysteine ligase type 2 family. YbdK subfamily.</text>
</comment>
<dbReference type="Proteomes" id="UP000233786">
    <property type="component" value="Unassembled WGS sequence"/>
</dbReference>
<dbReference type="EC" id="6.3.2.2" evidence="5"/>
<evidence type="ECO:0000256" key="2">
    <source>
        <dbReference type="ARBA" id="ARBA00022741"/>
    </source>
</evidence>
<dbReference type="AlphaFoldDB" id="A0A2N3Y5E6"/>
<dbReference type="InterPro" id="IPR014746">
    <property type="entry name" value="Gln_synth/guanido_kin_cat_dom"/>
</dbReference>
<sequence length="377" mass="41103">MVRPGDQPTLLTLGVEEEFLLVDPETLQPAGSGVAVSRVRHGGDEGEVHPELAPAQIEAASSVCRDLHELRRTLIQLRMELATAAAEHGWRLAAIGAAPTGQPGPPPVTDTPRYRRIYAEYGPIVEEQGVCGCHVHVGTPDLESSLRASNWLRPWLPALLLVTTNSPFYRGVDTGYASWRFALWSRLPTARPAPHVTSVAHYRGILDCLLASGMVIDPGMLYWYARPSAHVPTLEVRVADAAATVDEAVLLAGLTRASVTAALAPDDRLRGPENVDDQMLWAACWRAARDGLEGDALDATTGRLIPAWQLLTGLVEHLRPVLEDNGDLELVTQLLQTLRARGSAASRQRSVYGRRFDIRDVVDHAVTETCRTRASRP</sequence>
<comment type="catalytic activity">
    <reaction evidence="4 5">
        <text>L-cysteine + L-glutamate + ATP = gamma-L-glutamyl-L-cysteine + ADP + phosphate + H(+)</text>
        <dbReference type="Rhea" id="RHEA:13285"/>
        <dbReference type="ChEBI" id="CHEBI:15378"/>
        <dbReference type="ChEBI" id="CHEBI:29985"/>
        <dbReference type="ChEBI" id="CHEBI:30616"/>
        <dbReference type="ChEBI" id="CHEBI:35235"/>
        <dbReference type="ChEBI" id="CHEBI:43474"/>
        <dbReference type="ChEBI" id="CHEBI:58173"/>
        <dbReference type="ChEBI" id="CHEBI:456216"/>
        <dbReference type="EC" id="6.3.2.2"/>
    </reaction>
</comment>
<dbReference type="InterPro" id="IPR006336">
    <property type="entry name" value="GCS2"/>
</dbReference>
<dbReference type="EMBL" id="PJNB01000001">
    <property type="protein sequence ID" value="PKW18147.1"/>
    <property type="molecule type" value="Genomic_DNA"/>
</dbReference>
<dbReference type="Pfam" id="PF04107">
    <property type="entry name" value="GCS2"/>
    <property type="match status" value="1"/>
</dbReference>
<dbReference type="PANTHER" id="PTHR36510:SF1">
    <property type="entry name" value="GLUTAMATE--CYSTEINE LIGASE 2-RELATED"/>
    <property type="match status" value="1"/>
</dbReference>
<dbReference type="InterPro" id="IPR050141">
    <property type="entry name" value="GCL_type2/YbdK_subfam"/>
</dbReference>
<keyword evidence="2 5" id="KW-0547">Nucleotide-binding</keyword>
<dbReference type="NCBIfam" id="NF010041">
    <property type="entry name" value="PRK13517.1-1"/>
    <property type="match status" value="1"/>
</dbReference>
<accession>A0A2N3Y5E6</accession>
<protein>
    <recommendedName>
        <fullName evidence="5">Putative glutamate--cysteine ligase 2</fullName>
        <ecNumber evidence="5">6.3.2.2</ecNumber>
    </recommendedName>
    <alternativeName>
        <fullName evidence="5">Gamma-glutamylcysteine synthetase 2</fullName>
        <shortName evidence="5">GCS 2</shortName>
        <shortName evidence="5">Gamma-GCS 2</shortName>
    </alternativeName>
</protein>
<dbReference type="SUPFAM" id="SSF55931">
    <property type="entry name" value="Glutamine synthetase/guanido kinase"/>
    <property type="match status" value="1"/>
</dbReference>